<sequence>MIRKFTDKDDDVFYVTKKSKVVSDDSDIECISNHSFYDGDDEYQEQVTRYYAQMFEAEQSITLIVILDTDEVSGTTSIISTGSGIDIACSNLTSTLELETFEDAGGNNGPGHKYNETCRRLVREQQSCFTMNIRSVDCPSAPTANAYTNVLTHMETTRAPVLVTYAIPCLVNLQLKAQRRNVCHDIPKFLSEYTSLRSSIVPKNMRLESISEACKEMTPSRTKWKLLEKFK</sequence>
<gene>
    <name evidence="1" type="ORF">QAD02_007218</name>
</gene>
<protein>
    <submittedName>
        <fullName evidence="1">Uncharacterized protein</fullName>
    </submittedName>
</protein>
<keyword evidence="2" id="KW-1185">Reference proteome</keyword>
<comment type="caution">
    <text evidence="1">The sequence shown here is derived from an EMBL/GenBank/DDBJ whole genome shotgun (WGS) entry which is preliminary data.</text>
</comment>
<accession>A0ACC2N3D4</accession>
<reference evidence="1" key="1">
    <citation type="submission" date="2023-04" db="EMBL/GenBank/DDBJ databases">
        <title>A chromosome-level genome assembly of the parasitoid wasp Eretmocerus hayati.</title>
        <authorList>
            <person name="Zhong Y."/>
            <person name="Liu S."/>
            <person name="Liu Y."/>
        </authorList>
    </citation>
    <scope>NUCLEOTIDE SEQUENCE</scope>
    <source>
        <strain evidence="1">ZJU_SS_LIU_2023</strain>
    </source>
</reference>
<dbReference type="EMBL" id="CM056744">
    <property type="protein sequence ID" value="KAJ8665556.1"/>
    <property type="molecule type" value="Genomic_DNA"/>
</dbReference>
<proteinExistence type="predicted"/>
<evidence type="ECO:0000313" key="1">
    <source>
        <dbReference type="EMBL" id="KAJ8665556.1"/>
    </source>
</evidence>
<dbReference type="Proteomes" id="UP001239111">
    <property type="component" value="Chromosome 4"/>
</dbReference>
<name>A0ACC2N3D4_9HYME</name>
<organism evidence="1 2">
    <name type="scientific">Eretmocerus hayati</name>
    <dbReference type="NCBI Taxonomy" id="131215"/>
    <lineage>
        <taxon>Eukaryota</taxon>
        <taxon>Metazoa</taxon>
        <taxon>Ecdysozoa</taxon>
        <taxon>Arthropoda</taxon>
        <taxon>Hexapoda</taxon>
        <taxon>Insecta</taxon>
        <taxon>Pterygota</taxon>
        <taxon>Neoptera</taxon>
        <taxon>Endopterygota</taxon>
        <taxon>Hymenoptera</taxon>
        <taxon>Apocrita</taxon>
        <taxon>Proctotrupomorpha</taxon>
        <taxon>Chalcidoidea</taxon>
        <taxon>Aphelinidae</taxon>
        <taxon>Aphelininae</taxon>
        <taxon>Eretmocerus</taxon>
    </lineage>
</organism>
<evidence type="ECO:0000313" key="2">
    <source>
        <dbReference type="Proteomes" id="UP001239111"/>
    </source>
</evidence>